<protein>
    <submittedName>
        <fullName evidence="2">Uncharacterized protein</fullName>
    </submittedName>
</protein>
<comment type="caution">
    <text evidence="2">The sequence shown here is derived from an EMBL/GenBank/DDBJ whole genome shotgun (WGS) entry which is preliminary data.</text>
</comment>
<gene>
    <name evidence="2" type="ORF">HA237_00505</name>
    <name evidence="3" type="ORF">J4224_02560</name>
</gene>
<evidence type="ECO:0000313" key="4">
    <source>
        <dbReference type="Proteomes" id="UP000577419"/>
    </source>
</evidence>
<proteinExistence type="predicted"/>
<evidence type="ECO:0000313" key="2">
    <source>
        <dbReference type="EMBL" id="HIH07831.1"/>
    </source>
</evidence>
<feature type="compositionally biased region" description="Basic residues" evidence="1">
    <location>
        <begin position="53"/>
        <end position="88"/>
    </location>
</feature>
<evidence type="ECO:0000256" key="1">
    <source>
        <dbReference type="SAM" id="MobiDB-lite"/>
    </source>
</evidence>
<organism evidence="2 4">
    <name type="scientific">Candidatus Iainarchaeum sp</name>
    <dbReference type="NCBI Taxonomy" id="3101447"/>
    <lineage>
        <taxon>Archaea</taxon>
        <taxon>Candidatus Iainarchaeota</taxon>
        <taxon>Candidatus Iainarchaeia</taxon>
        <taxon>Candidatus Iainarchaeales</taxon>
        <taxon>Candidatus Iainarchaeaceae</taxon>
        <taxon>Candidatus Iainarchaeum</taxon>
    </lineage>
</organism>
<dbReference type="EMBL" id="JAGVWF010000035">
    <property type="protein sequence ID" value="MBS3059285.1"/>
    <property type="molecule type" value="Genomic_DNA"/>
</dbReference>
<name>A0A7J4IQQ1_9ARCH</name>
<evidence type="ECO:0000313" key="3">
    <source>
        <dbReference type="EMBL" id="MBS3059285.1"/>
    </source>
</evidence>
<reference evidence="4" key="1">
    <citation type="journal article" date="2020" name="bioRxiv">
        <title>A rank-normalized archaeal taxonomy based on genome phylogeny resolves widespread incomplete and uneven classifications.</title>
        <authorList>
            <person name="Rinke C."/>
            <person name="Chuvochina M."/>
            <person name="Mussig A.J."/>
            <person name="Chaumeil P.-A."/>
            <person name="Waite D.W."/>
            <person name="Whitman W.B."/>
            <person name="Parks D.H."/>
            <person name="Hugenholtz P."/>
        </authorList>
    </citation>
    <scope>NUCLEOTIDE SEQUENCE [LARGE SCALE GENOMIC DNA]</scope>
</reference>
<accession>A0A7J4IQQ1</accession>
<dbReference type="EMBL" id="DUFG01000004">
    <property type="protein sequence ID" value="HIH07831.1"/>
    <property type="molecule type" value="Genomic_DNA"/>
</dbReference>
<reference evidence="3" key="2">
    <citation type="submission" date="2021-03" db="EMBL/GenBank/DDBJ databases">
        <authorList>
            <person name="Jaffe A."/>
        </authorList>
    </citation>
    <scope>NUCLEOTIDE SEQUENCE</scope>
    <source>
        <strain evidence="3">RIFCSPHIGHO2_01_FULL_GW2011_AR10_43_9</strain>
    </source>
</reference>
<dbReference type="Proteomes" id="UP000577419">
    <property type="component" value="Unassembled WGS sequence"/>
</dbReference>
<sequence length="88" mass="10566">MPPSEELRKKLLAEELKLRKKQPEHWAKSKYRRYARPFKPAEPVPEKKEPAKQKKKPSKGFRPKRKPHFKKTKASKARKRKTGKKKKH</sequence>
<feature type="region of interest" description="Disordered" evidence="1">
    <location>
        <begin position="18"/>
        <end position="88"/>
    </location>
</feature>
<dbReference type="AlphaFoldDB" id="A0A7J4IQQ1"/>
<dbReference type="Proteomes" id="UP000683213">
    <property type="component" value="Unassembled WGS sequence"/>
</dbReference>
<feature type="compositionally biased region" description="Basic and acidic residues" evidence="1">
    <location>
        <begin position="18"/>
        <end position="27"/>
    </location>
</feature>
<reference evidence="3" key="3">
    <citation type="submission" date="2021-05" db="EMBL/GenBank/DDBJ databases">
        <title>Protein family content uncovers lineage relationships and bacterial pathway maintenance mechanisms in DPANN archaea.</title>
        <authorList>
            <person name="Castelle C.J."/>
            <person name="Meheust R."/>
            <person name="Jaffe A.L."/>
            <person name="Seitz K."/>
            <person name="Gong X."/>
            <person name="Baker B.J."/>
            <person name="Banfield J.F."/>
        </authorList>
    </citation>
    <scope>NUCLEOTIDE SEQUENCE</scope>
    <source>
        <strain evidence="3">RIFCSPHIGHO2_01_FULL_GW2011_AR10_43_9</strain>
    </source>
</reference>